<keyword evidence="4" id="KW-0238">DNA-binding</keyword>
<evidence type="ECO:0000256" key="3">
    <source>
        <dbReference type="ARBA" id="ARBA00023082"/>
    </source>
</evidence>
<dbReference type="Gene3D" id="1.10.10.10">
    <property type="entry name" value="Winged helix-like DNA-binding domain superfamily/Winged helix DNA-binding domain"/>
    <property type="match status" value="1"/>
</dbReference>
<protein>
    <recommendedName>
        <fullName evidence="11">SigE family RNA polymerase sigma factor</fullName>
    </recommendedName>
</protein>
<gene>
    <name evidence="9" type="ORF">GCM10009546_53560</name>
</gene>
<evidence type="ECO:0000256" key="5">
    <source>
        <dbReference type="ARBA" id="ARBA00023163"/>
    </source>
</evidence>
<keyword evidence="2" id="KW-0805">Transcription regulation</keyword>
<feature type="region of interest" description="Disordered" evidence="6">
    <location>
        <begin position="1"/>
        <end position="30"/>
    </location>
</feature>
<dbReference type="EMBL" id="BAAAHD010000059">
    <property type="protein sequence ID" value="GAA0584533.1"/>
    <property type="molecule type" value="Genomic_DNA"/>
</dbReference>
<evidence type="ECO:0000313" key="9">
    <source>
        <dbReference type="EMBL" id="GAA0584533.1"/>
    </source>
</evidence>
<comment type="similarity">
    <text evidence="1">Belongs to the sigma-70 factor family. ECF subfamily.</text>
</comment>
<dbReference type="NCBIfam" id="TIGR02983">
    <property type="entry name" value="SigE-fam_strep"/>
    <property type="match status" value="1"/>
</dbReference>
<dbReference type="CDD" id="cd06171">
    <property type="entry name" value="Sigma70_r4"/>
    <property type="match status" value="1"/>
</dbReference>
<keyword evidence="10" id="KW-1185">Reference proteome</keyword>
<name>A0ABN1F7Q3_9ACTN</name>
<dbReference type="SUPFAM" id="SSF88659">
    <property type="entry name" value="Sigma3 and sigma4 domains of RNA polymerase sigma factors"/>
    <property type="match status" value="1"/>
</dbReference>
<proteinExistence type="inferred from homology"/>
<accession>A0ABN1F7Q3</accession>
<sequence>MNGKGGGQVTEANQDMPFRKPTDEGARPTDVTETLVARGTAGAVAVAWDADQAVTALYSANYRSLVRLAAMLVRDAGTAEEVVQDAFVAMHGGWRRLRDPDKALSYLRQSVVNRSRSVLRHRAVVEKYAPKGLPDAPSAEAGAIGELERSAVIDALSRLPARQREALVLRYYADLSEAEIASAMGISRGAVKSHTARGMTALRNVLEQFS</sequence>
<dbReference type="InterPro" id="IPR036388">
    <property type="entry name" value="WH-like_DNA-bd_sf"/>
</dbReference>
<dbReference type="Proteomes" id="UP001501427">
    <property type="component" value="Unassembled WGS sequence"/>
</dbReference>
<dbReference type="SUPFAM" id="SSF88946">
    <property type="entry name" value="Sigma2 domain of RNA polymerase sigma factors"/>
    <property type="match status" value="1"/>
</dbReference>
<evidence type="ECO:0000256" key="2">
    <source>
        <dbReference type="ARBA" id="ARBA00023015"/>
    </source>
</evidence>
<evidence type="ECO:0000256" key="4">
    <source>
        <dbReference type="ARBA" id="ARBA00023125"/>
    </source>
</evidence>
<evidence type="ECO:0000259" key="8">
    <source>
        <dbReference type="Pfam" id="PF08281"/>
    </source>
</evidence>
<evidence type="ECO:0000259" key="7">
    <source>
        <dbReference type="Pfam" id="PF04542"/>
    </source>
</evidence>
<evidence type="ECO:0008006" key="11">
    <source>
        <dbReference type="Google" id="ProtNLM"/>
    </source>
</evidence>
<dbReference type="PANTHER" id="PTHR43133:SF50">
    <property type="entry name" value="ECF RNA POLYMERASE SIGMA FACTOR SIGM"/>
    <property type="match status" value="1"/>
</dbReference>
<feature type="domain" description="RNA polymerase sigma factor 70 region 4 type 2" evidence="8">
    <location>
        <begin position="151"/>
        <end position="202"/>
    </location>
</feature>
<dbReference type="InterPro" id="IPR013325">
    <property type="entry name" value="RNA_pol_sigma_r2"/>
</dbReference>
<dbReference type="Pfam" id="PF08281">
    <property type="entry name" value="Sigma70_r4_2"/>
    <property type="match status" value="1"/>
</dbReference>
<dbReference type="Gene3D" id="1.10.1740.10">
    <property type="match status" value="1"/>
</dbReference>
<dbReference type="InterPro" id="IPR014284">
    <property type="entry name" value="RNA_pol_sigma-70_dom"/>
</dbReference>
<evidence type="ECO:0000256" key="6">
    <source>
        <dbReference type="SAM" id="MobiDB-lite"/>
    </source>
</evidence>
<comment type="caution">
    <text evidence="9">The sequence shown here is derived from an EMBL/GenBank/DDBJ whole genome shotgun (WGS) entry which is preliminary data.</text>
</comment>
<dbReference type="InterPro" id="IPR007627">
    <property type="entry name" value="RNA_pol_sigma70_r2"/>
</dbReference>
<dbReference type="InterPro" id="IPR039425">
    <property type="entry name" value="RNA_pol_sigma-70-like"/>
</dbReference>
<feature type="domain" description="RNA polymerase sigma-70 region 2" evidence="7">
    <location>
        <begin position="57"/>
        <end position="122"/>
    </location>
</feature>
<dbReference type="PANTHER" id="PTHR43133">
    <property type="entry name" value="RNA POLYMERASE ECF-TYPE SIGMA FACTO"/>
    <property type="match status" value="1"/>
</dbReference>
<keyword evidence="3" id="KW-0731">Sigma factor</keyword>
<dbReference type="InterPro" id="IPR013324">
    <property type="entry name" value="RNA_pol_sigma_r3/r4-like"/>
</dbReference>
<keyword evidence="5" id="KW-0804">Transcription</keyword>
<dbReference type="InterPro" id="IPR014325">
    <property type="entry name" value="RNA_pol_sigma-E_actinobac"/>
</dbReference>
<evidence type="ECO:0000256" key="1">
    <source>
        <dbReference type="ARBA" id="ARBA00010641"/>
    </source>
</evidence>
<dbReference type="NCBIfam" id="TIGR02937">
    <property type="entry name" value="sigma70-ECF"/>
    <property type="match status" value="1"/>
</dbReference>
<organism evidence="9 10">
    <name type="scientific">Actinomadura livida</name>
    <dbReference type="NCBI Taxonomy" id="79909"/>
    <lineage>
        <taxon>Bacteria</taxon>
        <taxon>Bacillati</taxon>
        <taxon>Actinomycetota</taxon>
        <taxon>Actinomycetes</taxon>
        <taxon>Streptosporangiales</taxon>
        <taxon>Thermomonosporaceae</taxon>
        <taxon>Actinomadura</taxon>
    </lineage>
</organism>
<evidence type="ECO:0000313" key="10">
    <source>
        <dbReference type="Proteomes" id="UP001501427"/>
    </source>
</evidence>
<dbReference type="Pfam" id="PF04542">
    <property type="entry name" value="Sigma70_r2"/>
    <property type="match status" value="1"/>
</dbReference>
<reference evidence="9 10" key="1">
    <citation type="journal article" date="2019" name="Int. J. Syst. Evol. Microbiol.">
        <title>The Global Catalogue of Microorganisms (GCM) 10K type strain sequencing project: providing services to taxonomists for standard genome sequencing and annotation.</title>
        <authorList>
            <consortium name="The Broad Institute Genomics Platform"/>
            <consortium name="The Broad Institute Genome Sequencing Center for Infectious Disease"/>
            <person name="Wu L."/>
            <person name="Ma J."/>
        </authorList>
    </citation>
    <scope>NUCLEOTIDE SEQUENCE [LARGE SCALE GENOMIC DNA]</scope>
    <source>
        <strain evidence="9 10">JCM 10667</strain>
    </source>
</reference>
<feature type="compositionally biased region" description="Basic and acidic residues" evidence="6">
    <location>
        <begin position="17"/>
        <end position="27"/>
    </location>
</feature>
<dbReference type="InterPro" id="IPR013249">
    <property type="entry name" value="RNA_pol_sigma70_r4_t2"/>
</dbReference>